<keyword evidence="5" id="KW-1185">Reference proteome</keyword>
<evidence type="ECO:0000256" key="1">
    <source>
        <dbReference type="PROSITE-ProRule" id="PRU00152"/>
    </source>
</evidence>
<evidence type="ECO:0000256" key="2">
    <source>
        <dbReference type="SAM" id="MobiDB-lite"/>
    </source>
</evidence>
<evidence type="ECO:0000313" key="4">
    <source>
        <dbReference type="EMBL" id="MCD7468746.1"/>
    </source>
</evidence>
<organism evidence="4 5">
    <name type="scientific">Datura stramonium</name>
    <name type="common">Jimsonweed</name>
    <name type="synonym">Common thornapple</name>
    <dbReference type="NCBI Taxonomy" id="4076"/>
    <lineage>
        <taxon>Eukaryota</taxon>
        <taxon>Viridiplantae</taxon>
        <taxon>Streptophyta</taxon>
        <taxon>Embryophyta</taxon>
        <taxon>Tracheophyta</taxon>
        <taxon>Spermatophyta</taxon>
        <taxon>Magnoliopsida</taxon>
        <taxon>eudicotyledons</taxon>
        <taxon>Gunneridae</taxon>
        <taxon>Pentapetalae</taxon>
        <taxon>asterids</taxon>
        <taxon>lamiids</taxon>
        <taxon>Solanales</taxon>
        <taxon>Solanaceae</taxon>
        <taxon>Solanoideae</taxon>
        <taxon>Datureae</taxon>
        <taxon>Datura</taxon>
    </lineage>
</organism>
<dbReference type="PANTHER" id="PTHR31718">
    <property type="entry name" value="PLAT DOMAIN-CONTAINING PROTEIN"/>
    <property type="match status" value="1"/>
</dbReference>
<name>A0ABS8TBF4_DATST</name>
<evidence type="ECO:0000259" key="3">
    <source>
        <dbReference type="PROSITE" id="PS50095"/>
    </source>
</evidence>
<feature type="region of interest" description="Disordered" evidence="2">
    <location>
        <begin position="1"/>
        <end position="27"/>
    </location>
</feature>
<protein>
    <recommendedName>
        <fullName evidence="3">PLAT domain-containing protein</fullName>
    </recommendedName>
</protein>
<evidence type="ECO:0000313" key="5">
    <source>
        <dbReference type="Proteomes" id="UP000823775"/>
    </source>
</evidence>
<dbReference type="InterPro" id="IPR036392">
    <property type="entry name" value="PLAT/LH2_dom_sf"/>
</dbReference>
<proteinExistence type="predicted"/>
<dbReference type="Proteomes" id="UP000823775">
    <property type="component" value="Unassembled WGS sequence"/>
</dbReference>
<sequence>MDNDGWLATHGKPKEISDEDDSLPSMGTLEISTRNTFQSISSYFGGEEEEDIPDMGEFDEPVNLIETDPASAESSATTLSTKPRKMTSRHFLFAVVFTFFLSAVAADSSEDCVYTLYVRTGSIIKGGTDSKISATLGDVSGKSVWIPDLEKWGLMGPDYNYYERGNVDIFTGKGRCLSPPICRLNVTSDGSGDHHGWFLDSVEITFTGPHKQCSQSIFFVEQWLASDAPPYELSVSLDGCKKKTGLGQHARRFVVGKPTGSASE</sequence>
<comment type="caution">
    <text evidence="1">Lacks conserved residue(s) required for the propagation of feature annotation.</text>
</comment>
<feature type="domain" description="PLAT" evidence="3">
    <location>
        <begin position="112"/>
        <end position="238"/>
    </location>
</feature>
<dbReference type="PROSITE" id="PS50095">
    <property type="entry name" value="PLAT"/>
    <property type="match status" value="1"/>
</dbReference>
<dbReference type="InterPro" id="IPR001024">
    <property type="entry name" value="PLAT/LH2_dom"/>
</dbReference>
<dbReference type="Gene3D" id="2.60.60.20">
    <property type="entry name" value="PLAT/LH2 domain"/>
    <property type="match status" value="1"/>
</dbReference>
<comment type="caution">
    <text evidence="4">The sequence shown here is derived from an EMBL/GenBank/DDBJ whole genome shotgun (WGS) entry which is preliminary data.</text>
</comment>
<dbReference type="SUPFAM" id="SSF49723">
    <property type="entry name" value="Lipase/lipooxygenase domain (PLAT/LH2 domain)"/>
    <property type="match status" value="1"/>
</dbReference>
<dbReference type="Pfam" id="PF06232">
    <property type="entry name" value="ATS3"/>
    <property type="match status" value="1"/>
</dbReference>
<dbReference type="PANTHER" id="PTHR31718:SF47">
    <property type="entry name" value="OS06G0206401 PROTEIN"/>
    <property type="match status" value="1"/>
</dbReference>
<reference evidence="4 5" key="1">
    <citation type="journal article" date="2021" name="BMC Genomics">
        <title>Datura genome reveals duplications of psychoactive alkaloid biosynthetic genes and high mutation rate following tissue culture.</title>
        <authorList>
            <person name="Rajewski A."/>
            <person name="Carter-House D."/>
            <person name="Stajich J."/>
            <person name="Litt A."/>
        </authorList>
    </citation>
    <scope>NUCLEOTIDE SEQUENCE [LARGE SCALE GENOMIC DNA]</scope>
    <source>
        <strain evidence="4">AR-01</strain>
    </source>
</reference>
<dbReference type="InterPro" id="IPR010417">
    <property type="entry name" value="Embryo-specific_ATS3"/>
</dbReference>
<gene>
    <name evidence="4" type="ORF">HAX54_007184</name>
</gene>
<accession>A0ABS8TBF4</accession>
<dbReference type="EMBL" id="JACEIK010001369">
    <property type="protein sequence ID" value="MCD7468746.1"/>
    <property type="molecule type" value="Genomic_DNA"/>
</dbReference>